<feature type="region of interest" description="Disordered" evidence="1">
    <location>
        <begin position="1"/>
        <end position="91"/>
    </location>
</feature>
<dbReference type="Pfam" id="PF02720">
    <property type="entry name" value="DUF222"/>
    <property type="match status" value="1"/>
</dbReference>
<dbReference type="Gene3D" id="1.10.30.50">
    <property type="match status" value="1"/>
</dbReference>
<accession>A0ABQ0S9G0</accession>
<dbReference type="CDD" id="cd00085">
    <property type="entry name" value="HNHc"/>
    <property type="match status" value="1"/>
</dbReference>
<evidence type="ECO:0000259" key="2">
    <source>
        <dbReference type="Pfam" id="PF02720"/>
    </source>
</evidence>
<evidence type="ECO:0000256" key="1">
    <source>
        <dbReference type="SAM" id="MobiDB-lite"/>
    </source>
</evidence>
<feature type="compositionally biased region" description="Basic residues" evidence="1">
    <location>
        <begin position="35"/>
        <end position="46"/>
    </location>
</feature>
<dbReference type="InterPro" id="IPR003615">
    <property type="entry name" value="HNH_nuc"/>
</dbReference>
<protein>
    <recommendedName>
        <fullName evidence="2">DUF222 domain-containing protein</fullName>
    </recommendedName>
</protein>
<feature type="compositionally biased region" description="Low complexity" evidence="1">
    <location>
        <begin position="47"/>
        <end position="76"/>
    </location>
</feature>
<gene>
    <name evidence="3" type="ORF">PSA01_65840</name>
</gene>
<organism evidence="3 4">
    <name type="scientific">Pseudonocardia saturnea</name>
    <dbReference type="NCBI Taxonomy" id="33909"/>
    <lineage>
        <taxon>Bacteria</taxon>
        <taxon>Bacillati</taxon>
        <taxon>Actinomycetota</taxon>
        <taxon>Actinomycetes</taxon>
        <taxon>Pseudonocardiales</taxon>
        <taxon>Pseudonocardiaceae</taxon>
        <taxon>Pseudonocardia</taxon>
    </lineage>
</organism>
<dbReference type="InterPro" id="IPR003870">
    <property type="entry name" value="DUF222"/>
</dbReference>
<proteinExistence type="predicted"/>
<comment type="caution">
    <text evidence="3">The sequence shown here is derived from an EMBL/GenBank/DDBJ whole genome shotgun (WGS) entry which is preliminary data.</text>
</comment>
<reference evidence="3 4" key="1">
    <citation type="submission" date="2019-06" db="EMBL/GenBank/DDBJ databases">
        <title>Whole genome shotgun sequence of Pseudonocardia saturnea NBRC 14499.</title>
        <authorList>
            <person name="Hosoyama A."/>
            <person name="Uohara A."/>
            <person name="Ohji S."/>
            <person name="Ichikawa N."/>
        </authorList>
    </citation>
    <scope>NUCLEOTIDE SEQUENCE [LARGE SCALE GENOMIC DNA]</scope>
    <source>
        <strain evidence="3 4">NBRC 14499</strain>
    </source>
</reference>
<evidence type="ECO:0000313" key="4">
    <source>
        <dbReference type="Proteomes" id="UP000320693"/>
    </source>
</evidence>
<feature type="domain" description="DUF222" evidence="2">
    <location>
        <begin position="169"/>
        <end position="459"/>
    </location>
</feature>
<keyword evidence="4" id="KW-1185">Reference proteome</keyword>
<feature type="region of interest" description="Disordered" evidence="1">
    <location>
        <begin position="146"/>
        <end position="168"/>
    </location>
</feature>
<evidence type="ECO:0000313" key="3">
    <source>
        <dbReference type="EMBL" id="GEC29555.1"/>
    </source>
</evidence>
<name>A0ABQ0S9G0_9PSEU</name>
<sequence length="578" mass="60186">MSETPGILDRMFDDSAPSCNDAASPVVVADPRPRGGSRRGRRRRSGRAGAASRVPGAAGAPRPGGTAATPGARGAPAAPPPATSPRWSEQVPDSGLIAVLERPPGRGTSDHERLERIAAFERAISWLQAQQEVEIAGYVTAAERAAVPDPRRPGSGPPGPFDTPAHASRSATAEIQLILHLTGAAVLARLERARLLHQDPTLAPTAALARTGLLTAPKTRKILEGTVGLDPAQAARLQATVLPKAATQTTGQLGAAIRRFLVSLADSGLPVRRRERATRTRGVTVQPDADGMAVLRAFLPAAAATGIYAVLDETARHRPCGDGADVRTMDQRRADALTDLVLRPTGHASEGTAATADAAPPADVPGVAPTPSGIPQPPHPTISVRINVTVPLDTLLGADEAPAELAGHGPIPAADARALAFAPGTVWYRLITDPVSGRVLHRDTTRYRPDAALAEFVRAQHPTCTHPGCRVPAHRCDLDHVVPHDPAGGTGPTRSDNLHPLCRSHHLLKHSPGWQVRLLPDGSTRWTTPSGHVHVAEPTPVGPRGAAGAGRRGPGVLALLRDPGLADRLAAGVADAPF</sequence>
<dbReference type="Proteomes" id="UP000320693">
    <property type="component" value="Unassembled WGS sequence"/>
</dbReference>
<dbReference type="EMBL" id="BJNH01000136">
    <property type="protein sequence ID" value="GEC29555.1"/>
    <property type="molecule type" value="Genomic_DNA"/>
</dbReference>